<dbReference type="PROSITE" id="PS51343">
    <property type="entry name" value="PII_GLNB_DOM"/>
    <property type="match status" value="1"/>
</dbReference>
<keyword evidence="2" id="KW-1185">Reference proteome</keyword>
<evidence type="ECO:0000313" key="1">
    <source>
        <dbReference type="EMBL" id="KJE22800.1"/>
    </source>
</evidence>
<proteinExistence type="predicted"/>
<organism evidence="1 2">
    <name type="scientific">Frankia torreyi</name>
    <dbReference type="NCBI Taxonomy" id="1856"/>
    <lineage>
        <taxon>Bacteria</taxon>
        <taxon>Bacillati</taxon>
        <taxon>Actinomycetota</taxon>
        <taxon>Actinomycetes</taxon>
        <taxon>Frankiales</taxon>
        <taxon>Frankiaceae</taxon>
        <taxon>Frankia</taxon>
    </lineage>
</organism>
<dbReference type="SMART" id="SM00938">
    <property type="entry name" value="P-II"/>
    <property type="match status" value="1"/>
</dbReference>
<dbReference type="Pfam" id="PF00543">
    <property type="entry name" value="P-II"/>
    <property type="match status" value="1"/>
</dbReference>
<dbReference type="GO" id="GO:0030234">
    <property type="term" value="F:enzyme regulator activity"/>
    <property type="evidence" value="ECO:0007669"/>
    <property type="project" value="InterPro"/>
</dbReference>
<dbReference type="PANTHER" id="PTHR30115:SF11">
    <property type="entry name" value="NITROGEN REGULATORY PROTEIN P-II HOMOLOG"/>
    <property type="match status" value="1"/>
</dbReference>
<dbReference type="OrthoDB" id="9802729at2"/>
<protein>
    <submittedName>
        <fullName evidence="1">Nitrogen regulatory protein P-II family</fullName>
    </submittedName>
</protein>
<gene>
    <name evidence="1" type="ORF">FF36_02778</name>
</gene>
<dbReference type="InterPro" id="IPR011322">
    <property type="entry name" value="N-reg_PII-like_a/b"/>
</dbReference>
<name>A0A0D8BFH9_9ACTN</name>
<dbReference type="InterPro" id="IPR015867">
    <property type="entry name" value="N-reg_PII/ATP_PRibTrfase_C"/>
</dbReference>
<dbReference type="PATRIC" id="fig|1502723.3.peg.1902"/>
<dbReference type="Proteomes" id="UP000032545">
    <property type="component" value="Unassembled WGS sequence"/>
</dbReference>
<dbReference type="EMBL" id="JYFN01000019">
    <property type="protein sequence ID" value="KJE22800.1"/>
    <property type="molecule type" value="Genomic_DNA"/>
</dbReference>
<dbReference type="GO" id="GO:0006808">
    <property type="term" value="P:regulation of nitrogen utilization"/>
    <property type="evidence" value="ECO:0007669"/>
    <property type="project" value="InterPro"/>
</dbReference>
<sequence>MKLVTAILRPHRVDDVRAALGTYSIHGMTLSQVTGFGTELWRTETYRGRTFHDESVSAARIECVVADSDVEDVVSVILRSAGSTASGAGKIWVLPVETLTRVRTGERGLDAL</sequence>
<dbReference type="Gene3D" id="3.30.70.120">
    <property type="match status" value="1"/>
</dbReference>
<dbReference type="GO" id="GO:0005829">
    <property type="term" value="C:cytosol"/>
    <property type="evidence" value="ECO:0007669"/>
    <property type="project" value="TreeGrafter"/>
</dbReference>
<evidence type="ECO:0000313" key="2">
    <source>
        <dbReference type="Proteomes" id="UP000032545"/>
    </source>
</evidence>
<dbReference type="PRINTS" id="PR00340">
    <property type="entry name" value="PIIGLNB"/>
</dbReference>
<reference evidence="2" key="1">
    <citation type="submission" date="2015-02" db="EMBL/GenBank/DDBJ databases">
        <title>Draft Genome of Frankia sp. CpI1-S.</title>
        <authorList>
            <person name="Oshone R.T."/>
            <person name="Ngom M."/>
            <person name="Ghodhbane-Gtari F."/>
            <person name="Gtari M."/>
            <person name="Morris K."/>
            <person name="Thomas K."/>
            <person name="Sen A."/>
            <person name="Tisa L.S."/>
        </authorList>
    </citation>
    <scope>NUCLEOTIDE SEQUENCE [LARGE SCALE GENOMIC DNA]</scope>
    <source>
        <strain evidence="2">CpI1-S</strain>
    </source>
</reference>
<dbReference type="InterPro" id="IPR002187">
    <property type="entry name" value="N-reg_PII"/>
</dbReference>
<dbReference type="PANTHER" id="PTHR30115">
    <property type="entry name" value="NITROGEN REGULATORY PROTEIN P-II"/>
    <property type="match status" value="1"/>
</dbReference>
<dbReference type="SUPFAM" id="SSF54913">
    <property type="entry name" value="GlnB-like"/>
    <property type="match status" value="1"/>
</dbReference>
<dbReference type="RefSeq" id="WP_044885409.1">
    <property type="nucleotide sequence ID" value="NZ_JYFN01000019.1"/>
</dbReference>
<reference evidence="1 2" key="2">
    <citation type="journal article" date="2016" name="Genome Announc.">
        <title>Permanent Draft Genome Sequences for Two Variants of Frankia sp. Strain CpI1, the First Frankia Strain Isolated from Root Nodules of Comptonia peregrina.</title>
        <authorList>
            <person name="Oshone R."/>
            <person name="Hurst S.G.IV."/>
            <person name="Abebe-Akele F."/>
            <person name="Simpson S."/>
            <person name="Morris K."/>
            <person name="Thomas W.K."/>
            <person name="Tisa L.S."/>
        </authorList>
    </citation>
    <scope>NUCLEOTIDE SEQUENCE [LARGE SCALE GENOMIC DNA]</scope>
    <source>
        <strain evidence="2">CpI1-S</strain>
    </source>
</reference>
<dbReference type="GO" id="GO:0005524">
    <property type="term" value="F:ATP binding"/>
    <property type="evidence" value="ECO:0007669"/>
    <property type="project" value="TreeGrafter"/>
</dbReference>
<accession>A0A0D8BFH9</accession>
<dbReference type="AlphaFoldDB" id="A0A0D8BFH9"/>
<comment type="caution">
    <text evidence="1">The sequence shown here is derived from an EMBL/GenBank/DDBJ whole genome shotgun (WGS) entry which is preliminary data.</text>
</comment>